<name>A0A8H5HB40_9AGAR</name>
<dbReference type="Proteomes" id="UP000565441">
    <property type="component" value="Unassembled WGS sequence"/>
</dbReference>
<organism evidence="2 3">
    <name type="scientific">Tricholomella constricta</name>
    <dbReference type="NCBI Taxonomy" id="117010"/>
    <lineage>
        <taxon>Eukaryota</taxon>
        <taxon>Fungi</taxon>
        <taxon>Dikarya</taxon>
        <taxon>Basidiomycota</taxon>
        <taxon>Agaricomycotina</taxon>
        <taxon>Agaricomycetes</taxon>
        <taxon>Agaricomycetidae</taxon>
        <taxon>Agaricales</taxon>
        <taxon>Tricholomatineae</taxon>
        <taxon>Lyophyllaceae</taxon>
        <taxon>Tricholomella</taxon>
    </lineage>
</organism>
<protein>
    <submittedName>
        <fullName evidence="2">Uncharacterized protein</fullName>
    </submittedName>
</protein>
<dbReference type="EMBL" id="JAACJP010000015">
    <property type="protein sequence ID" value="KAF5379800.1"/>
    <property type="molecule type" value="Genomic_DNA"/>
</dbReference>
<evidence type="ECO:0000256" key="1">
    <source>
        <dbReference type="SAM" id="MobiDB-lite"/>
    </source>
</evidence>
<comment type="caution">
    <text evidence="2">The sequence shown here is derived from an EMBL/GenBank/DDBJ whole genome shotgun (WGS) entry which is preliminary data.</text>
</comment>
<keyword evidence="3" id="KW-1185">Reference proteome</keyword>
<feature type="compositionally biased region" description="Low complexity" evidence="1">
    <location>
        <begin position="41"/>
        <end position="64"/>
    </location>
</feature>
<reference evidence="2 3" key="1">
    <citation type="journal article" date="2020" name="ISME J.">
        <title>Uncovering the hidden diversity of litter-decomposition mechanisms in mushroom-forming fungi.</title>
        <authorList>
            <person name="Floudas D."/>
            <person name="Bentzer J."/>
            <person name="Ahren D."/>
            <person name="Johansson T."/>
            <person name="Persson P."/>
            <person name="Tunlid A."/>
        </authorList>
    </citation>
    <scope>NUCLEOTIDE SEQUENCE [LARGE SCALE GENOMIC DNA]</scope>
    <source>
        <strain evidence="2 3">CBS 661.87</strain>
    </source>
</reference>
<evidence type="ECO:0000313" key="3">
    <source>
        <dbReference type="Proteomes" id="UP000565441"/>
    </source>
</evidence>
<gene>
    <name evidence="2" type="ORF">D9615_005687</name>
</gene>
<accession>A0A8H5HB40</accession>
<feature type="region of interest" description="Disordered" evidence="1">
    <location>
        <begin position="39"/>
        <end position="72"/>
    </location>
</feature>
<proteinExistence type="predicted"/>
<evidence type="ECO:0000313" key="2">
    <source>
        <dbReference type="EMBL" id="KAF5379800.1"/>
    </source>
</evidence>
<dbReference type="OrthoDB" id="3058704at2759"/>
<feature type="region of interest" description="Disordered" evidence="1">
    <location>
        <begin position="94"/>
        <end position="139"/>
    </location>
</feature>
<dbReference type="AlphaFoldDB" id="A0A8H5HB40"/>
<feature type="compositionally biased region" description="Basic residues" evidence="1">
    <location>
        <begin position="112"/>
        <end position="125"/>
    </location>
</feature>
<sequence>MPQNPVKVKKTQKMLKNQVQMTTEEVDFVWDSWRSHPGVVSPSPYNISSSSNSSLASSSYENSIRPLPSKVSTKAGNSVAKRWGLFGLKKTVDDNPPATPTSAINDDARRSVTQKKSKLFKKKTEKTKSTPNLKGVALGPTELGKVNAYHSPSPDLHPPHVPIPKTPYTVITPILTEGMPLAPVTVDSAVYFTVDPAWDKSKGDTADLYLLPFPGAGVHAWHPALDRPEETPRKRAMTQFSNVPHKTGYVKNTDNETSFLFLE</sequence>